<evidence type="ECO:0000313" key="2">
    <source>
        <dbReference type="EMBL" id="MBW74645.1"/>
    </source>
</evidence>
<proteinExistence type="predicted"/>
<name>A0A2M4DAS4_ANODA</name>
<evidence type="ECO:0000256" key="1">
    <source>
        <dbReference type="SAM" id="SignalP"/>
    </source>
</evidence>
<feature type="signal peptide" evidence="1">
    <location>
        <begin position="1"/>
        <end position="23"/>
    </location>
</feature>
<dbReference type="EMBL" id="GGFL01010467">
    <property type="protein sequence ID" value="MBW74645.1"/>
    <property type="molecule type" value="Transcribed_RNA"/>
</dbReference>
<feature type="chain" id="PRO_5014604391" evidence="1">
    <location>
        <begin position="24"/>
        <end position="78"/>
    </location>
</feature>
<organism evidence="2">
    <name type="scientific">Anopheles darlingi</name>
    <name type="common">Mosquito</name>
    <dbReference type="NCBI Taxonomy" id="43151"/>
    <lineage>
        <taxon>Eukaryota</taxon>
        <taxon>Metazoa</taxon>
        <taxon>Ecdysozoa</taxon>
        <taxon>Arthropoda</taxon>
        <taxon>Hexapoda</taxon>
        <taxon>Insecta</taxon>
        <taxon>Pterygota</taxon>
        <taxon>Neoptera</taxon>
        <taxon>Endopterygota</taxon>
        <taxon>Diptera</taxon>
        <taxon>Nematocera</taxon>
        <taxon>Culicoidea</taxon>
        <taxon>Culicidae</taxon>
        <taxon>Anophelinae</taxon>
        <taxon>Anopheles</taxon>
    </lineage>
</organism>
<reference evidence="2" key="1">
    <citation type="submission" date="2018-01" db="EMBL/GenBank/DDBJ databases">
        <title>An insight into the sialome of Amazonian anophelines.</title>
        <authorList>
            <person name="Ribeiro J.M."/>
            <person name="Scarpassa V."/>
            <person name="Calvo E."/>
        </authorList>
    </citation>
    <scope>NUCLEOTIDE SEQUENCE</scope>
</reference>
<protein>
    <submittedName>
        <fullName evidence="2">Putative secreted protein</fullName>
    </submittedName>
</protein>
<keyword evidence="1" id="KW-0732">Signal</keyword>
<sequence length="78" mass="8638">MAMKAPQFYVAFFVLAIERMSSAWDDDLAGWLALYADTWFTLKYSRTVVAADDDDDSGVKSSAASTQIARSRVHSLVV</sequence>
<accession>A0A2M4DAS4</accession>
<dbReference type="AlphaFoldDB" id="A0A2M4DAS4"/>